<dbReference type="PROSITE" id="PS51987">
    <property type="entry name" value="GS_CATALYTIC"/>
    <property type="match status" value="1"/>
</dbReference>
<dbReference type="RefSeq" id="WP_012858773.1">
    <property type="nucleotide sequence ID" value="NC_013515.1"/>
</dbReference>
<dbReference type="InterPro" id="IPR014746">
    <property type="entry name" value="Gln_synth/guanido_kin_cat_dom"/>
</dbReference>
<dbReference type="Pfam" id="PF00120">
    <property type="entry name" value="Gln-synt_C"/>
    <property type="match status" value="1"/>
</dbReference>
<name>D1AY46_STRM9</name>
<dbReference type="PANTHER" id="PTHR42974:SF1">
    <property type="entry name" value="TYPE-3 GLUTAMINE SYNTHETASE"/>
    <property type="match status" value="1"/>
</dbReference>
<dbReference type="SMART" id="SM01230">
    <property type="entry name" value="Gln-synt_C"/>
    <property type="match status" value="1"/>
</dbReference>
<sequence>MKIFGENAFTESNLKKRVPKKVFEEFKRVQKGEIELTKENAELIANAIKDWATKRNATHFCHWFQPLTELTAEKHDSFIEPNGDKDFIYRFSGSNLIKGESDASSFPNGGLRSTFEARGYTVWDTNSPPFIRENEVGATLYIPTSFISYNGEALDKKLPLLRSMYAINKSATRLLNLLGYTEVKSVIPTLGVEQEYFLIKKEHFDKRKDIMFTGHTLFGAKTPKNQESSFHYYGKIKDKVINFMANLDYELWKIGVSAKTRHNEVAPNQFEIASIFDVANLAADQNHIVMETLEKLALKHGFVALLHEKPFSYVNGSGKHNNWSMATDTGMNLFDPKSPTFIVFLSAVIEAVDRYYPILRSMISSCSNDYRLGGHEAPPSIISIFLGSHLTEKFKNAKLKLINNKIVSCEKDEKIKKKINMININQDFDDRNRTSPFAFTGNKFEFRMPGSTSSPANTSMVINAIVSTVLNEYADKLESSENIEITINDIISNTFNNHNRIIFNGDGYSKKWHEEAEKRGLKNISNTYDALKYYLDDEIISMFEGNNILNKIECQSRYLAFLNIYVNNRLTECNTLVYMIDKYILNFAYKYIPVIIFEEEQIELKTYTNYLLHYKKELVQLIKQINEIELEDKAKLLSSDALILENKIRKVIDYLEVNIPSEYWNLPTYTELLFTL</sequence>
<dbReference type="Gene3D" id="1.20.120.1560">
    <property type="match status" value="1"/>
</dbReference>
<protein>
    <submittedName>
        <fullName evidence="5">Glutamine synthetase catalytic region</fullName>
    </submittedName>
</protein>
<dbReference type="Gene3D" id="3.30.590.10">
    <property type="entry name" value="Glutamine synthetase/guanido kinase, catalytic domain"/>
    <property type="match status" value="1"/>
</dbReference>
<feature type="domain" description="GS beta-grasp" evidence="3">
    <location>
        <begin position="58"/>
        <end position="151"/>
    </location>
</feature>
<dbReference type="PROSITE" id="PS51986">
    <property type="entry name" value="GS_BETA_GRASP"/>
    <property type="match status" value="1"/>
</dbReference>
<dbReference type="Proteomes" id="UP000002072">
    <property type="component" value="Chromosome"/>
</dbReference>
<dbReference type="PANTHER" id="PTHR42974">
    <property type="entry name" value="GLUTAMINE SYNTHETASE"/>
    <property type="match status" value="1"/>
</dbReference>
<evidence type="ECO:0000313" key="5">
    <source>
        <dbReference type="EMBL" id="ACZ01222.1"/>
    </source>
</evidence>
<dbReference type="HOGENOM" id="CLU_024307_0_0_0"/>
<dbReference type="GO" id="GO:0004356">
    <property type="term" value="F:glutamine synthetase activity"/>
    <property type="evidence" value="ECO:0007669"/>
    <property type="project" value="InterPro"/>
</dbReference>
<comment type="similarity">
    <text evidence="1 2">Belongs to the glutamine synthetase family.</text>
</comment>
<dbReference type="InterPro" id="IPR008146">
    <property type="entry name" value="Gln_synth_cat_dom"/>
</dbReference>
<dbReference type="InterPro" id="IPR052725">
    <property type="entry name" value="GS_Type-3"/>
</dbReference>
<dbReference type="AlphaFoldDB" id="D1AY46"/>
<evidence type="ECO:0000259" key="4">
    <source>
        <dbReference type="PROSITE" id="PS51987"/>
    </source>
</evidence>
<dbReference type="InterPro" id="IPR027303">
    <property type="entry name" value="Gln_synth_gly_rich_site"/>
</dbReference>
<dbReference type="Pfam" id="PF18318">
    <property type="entry name" value="Gln-synt_C-ter"/>
    <property type="match status" value="1"/>
</dbReference>
<dbReference type="InterPro" id="IPR022147">
    <property type="entry name" value="GSIII_N"/>
</dbReference>
<gene>
    <name evidence="5" type="ordered locus">Smon_0752</name>
</gene>
<proteinExistence type="inferred from homology"/>
<keyword evidence="6" id="KW-1185">Reference proteome</keyword>
<reference evidence="5 6" key="1">
    <citation type="journal article" date="2009" name="Stand. Genomic Sci.">
        <title>Complete genome sequence of Streptobacillus moniliformis type strain (9901T).</title>
        <authorList>
            <person name="Nolan M."/>
            <person name="Gronow S."/>
            <person name="Lapidus A."/>
            <person name="Ivanova N."/>
            <person name="Copeland A."/>
            <person name="Lucas S."/>
            <person name="Del Rio T.G."/>
            <person name="Chen F."/>
            <person name="Tice H."/>
            <person name="Pitluck S."/>
            <person name="Cheng J.F."/>
            <person name="Sims D."/>
            <person name="Meincke L."/>
            <person name="Bruce D."/>
            <person name="Goodwin L."/>
            <person name="Brettin T."/>
            <person name="Han C."/>
            <person name="Detter J.C."/>
            <person name="Ovchinikova G."/>
            <person name="Pati A."/>
            <person name="Mavromatis K."/>
            <person name="Mikhailova N."/>
            <person name="Chen A."/>
            <person name="Palaniappan K."/>
            <person name="Land M."/>
            <person name="Hauser L."/>
            <person name="Chang Y.J."/>
            <person name="Jeffries C.D."/>
            <person name="Rohde M."/>
            <person name="Sproer C."/>
            <person name="Goker M."/>
            <person name="Bristow J."/>
            <person name="Eisen J.A."/>
            <person name="Markowitz V."/>
            <person name="Hugenholtz P."/>
            <person name="Kyrpides N.C."/>
            <person name="Klenk H.P."/>
            <person name="Chain P."/>
        </authorList>
    </citation>
    <scope>NUCLEOTIDE SEQUENCE [LARGE SCALE GENOMIC DNA]</scope>
    <source>
        <strain evidence="6">ATCC 14647 / DSM 12112 / NCTC 10651 / 9901</strain>
    </source>
</reference>
<accession>D1AY46</accession>
<dbReference type="eggNOG" id="COG3968">
    <property type="taxonomic scope" value="Bacteria"/>
</dbReference>
<evidence type="ECO:0000313" key="6">
    <source>
        <dbReference type="Proteomes" id="UP000002072"/>
    </source>
</evidence>
<evidence type="ECO:0000256" key="2">
    <source>
        <dbReference type="RuleBase" id="RU000384"/>
    </source>
</evidence>
<organism evidence="5 6">
    <name type="scientific">Streptobacillus moniliformis (strain ATCC 14647 / DSM 12112 / NCTC 10651 / 9901)</name>
    <dbReference type="NCBI Taxonomy" id="519441"/>
    <lineage>
        <taxon>Bacteria</taxon>
        <taxon>Fusobacteriati</taxon>
        <taxon>Fusobacteriota</taxon>
        <taxon>Fusobacteriia</taxon>
        <taxon>Fusobacteriales</taxon>
        <taxon>Leptotrichiaceae</taxon>
        <taxon>Streptobacillus</taxon>
    </lineage>
</organism>
<dbReference type="PROSITE" id="PS00181">
    <property type="entry name" value="GLNA_ATP"/>
    <property type="match status" value="1"/>
</dbReference>
<evidence type="ECO:0000256" key="1">
    <source>
        <dbReference type="PROSITE-ProRule" id="PRU01330"/>
    </source>
</evidence>
<dbReference type="InterPro" id="IPR040577">
    <property type="entry name" value="Gln-synt_C"/>
</dbReference>
<dbReference type="GeneID" id="29673014"/>
<dbReference type="STRING" id="519441.Smon_0752"/>
<feature type="domain" description="GS catalytic" evidence="4">
    <location>
        <begin position="167"/>
        <end position="584"/>
    </location>
</feature>
<dbReference type="GO" id="GO:0006542">
    <property type="term" value="P:glutamine biosynthetic process"/>
    <property type="evidence" value="ECO:0007669"/>
    <property type="project" value="InterPro"/>
</dbReference>
<dbReference type="InterPro" id="IPR008147">
    <property type="entry name" value="Gln_synt_N"/>
</dbReference>
<evidence type="ECO:0000259" key="3">
    <source>
        <dbReference type="PROSITE" id="PS51986"/>
    </source>
</evidence>
<dbReference type="KEGG" id="smf:Smon_0752"/>
<dbReference type="Pfam" id="PF12437">
    <property type="entry name" value="GSIII_N"/>
    <property type="match status" value="1"/>
</dbReference>
<dbReference type="SUPFAM" id="SSF55931">
    <property type="entry name" value="Glutamine synthetase/guanido kinase"/>
    <property type="match status" value="1"/>
</dbReference>
<dbReference type="EMBL" id="CP001779">
    <property type="protein sequence ID" value="ACZ01222.1"/>
    <property type="molecule type" value="Genomic_DNA"/>
</dbReference>